<dbReference type="EMBL" id="LXQA010076274">
    <property type="protein sequence ID" value="MCI10450.1"/>
    <property type="molecule type" value="Genomic_DNA"/>
</dbReference>
<dbReference type="AlphaFoldDB" id="A0A392PG47"/>
<protein>
    <submittedName>
        <fullName evidence="1">Uncharacterized protein</fullName>
    </submittedName>
</protein>
<dbReference type="Proteomes" id="UP000265520">
    <property type="component" value="Unassembled WGS sequence"/>
</dbReference>
<proteinExistence type="predicted"/>
<evidence type="ECO:0000313" key="2">
    <source>
        <dbReference type="Proteomes" id="UP000265520"/>
    </source>
</evidence>
<keyword evidence="2" id="KW-1185">Reference proteome</keyword>
<accession>A0A392PG47</accession>
<sequence>DFSTCAFLDALYRMREANSGECRLFQYLLIDSRAGRLYLHSGEV</sequence>
<name>A0A392PG47_9FABA</name>
<feature type="non-terminal residue" evidence="1">
    <location>
        <position position="1"/>
    </location>
</feature>
<comment type="caution">
    <text evidence="1">The sequence shown here is derived from an EMBL/GenBank/DDBJ whole genome shotgun (WGS) entry which is preliminary data.</text>
</comment>
<reference evidence="1 2" key="1">
    <citation type="journal article" date="2018" name="Front. Plant Sci.">
        <title>Red Clover (Trifolium pratense) and Zigzag Clover (T. medium) - A Picture of Genomic Similarities and Differences.</title>
        <authorList>
            <person name="Dluhosova J."/>
            <person name="Istvanek J."/>
            <person name="Nedelnik J."/>
            <person name="Repkova J."/>
        </authorList>
    </citation>
    <scope>NUCLEOTIDE SEQUENCE [LARGE SCALE GENOMIC DNA]</scope>
    <source>
        <strain evidence="2">cv. 10/8</strain>
        <tissue evidence="1">Leaf</tissue>
    </source>
</reference>
<organism evidence="1 2">
    <name type="scientific">Trifolium medium</name>
    <dbReference type="NCBI Taxonomy" id="97028"/>
    <lineage>
        <taxon>Eukaryota</taxon>
        <taxon>Viridiplantae</taxon>
        <taxon>Streptophyta</taxon>
        <taxon>Embryophyta</taxon>
        <taxon>Tracheophyta</taxon>
        <taxon>Spermatophyta</taxon>
        <taxon>Magnoliopsida</taxon>
        <taxon>eudicotyledons</taxon>
        <taxon>Gunneridae</taxon>
        <taxon>Pentapetalae</taxon>
        <taxon>rosids</taxon>
        <taxon>fabids</taxon>
        <taxon>Fabales</taxon>
        <taxon>Fabaceae</taxon>
        <taxon>Papilionoideae</taxon>
        <taxon>50 kb inversion clade</taxon>
        <taxon>NPAAA clade</taxon>
        <taxon>Hologalegina</taxon>
        <taxon>IRL clade</taxon>
        <taxon>Trifolieae</taxon>
        <taxon>Trifolium</taxon>
    </lineage>
</organism>
<evidence type="ECO:0000313" key="1">
    <source>
        <dbReference type="EMBL" id="MCI10450.1"/>
    </source>
</evidence>